<gene>
    <name evidence="4" type="primary">Muc3b</name>
    <name evidence="4" type="ORF">CASCAS_R15149</name>
</gene>
<dbReference type="PROSITE" id="PS50026">
    <property type="entry name" value="EGF_3"/>
    <property type="match status" value="1"/>
</dbReference>
<organism evidence="4 5">
    <name type="scientific">Casuarius casuarius</name>
    <name type="common">Southern cassowary</name>
    <name type="synonym">Struthio casuarius</name>
    <dbReference type="NCBI Taxonomy" id="8787"/>
    <lineage>
        <taxon>Eukaryota</taxon>
        <taxon>Metazoa</taxon>
        <taxon>Chordata</taxon>
        <taxon>Craniata</taxon>
        <taxon>Vertebrata</taxon>
        <taxon>Euteleostomi</taxon>
        <taxon>Archelosauria</taxon>
        <taxon>Archosauria</taxon>
        <taxon>Dinosauria</taxon>
        <taxon>Saurischia</taxon>
        <taxon>Theropoda</taxon>
        <taxon>Coelurosauria</taxon>
        <taxon>Aves</taxon>
        <taxon>Palaeognathae</taxon>
        <taxon>Casuariiformes</taxon>
        <taxon>Casuariidae</taxon>
        <taxon>Casuarius</taxon>
    </lineage>
</organism>
<feature type="domain" description="SEA" evidence="2">
    <location>
        <begin position="39"/>
        <end position="146"/>
    </location>
</feature>
<keyword evidence="1" id="KW-1015">Disulfide bond</keyword>
<protein>
    <submittedName>
        <fullName evidence="4">MUC3B protein</fullName>
    </submittedName>
</protein>
<dbReference type="SUPFAM" id="SSF82671">
    <property type="entry name" value="SEA domain"/>
    <property type="match status" value="1"/>
</dbReference>
<dbReference type="Proteomes" id="UP000524187">
    <property type="component" value="Unassembled WGS sequence"/>
</dbReference>
<dbReference type="PANTHER" id="PTHR37999:SF2">
    <property type="entry name" value="MUCIN-17"/>
    <property type="match status" value="1"/>
</dbReference>
<evidence type="ECO:0000256" key="1">
    <source>
        <dbReference type="PROSITE-ProRule" id="PRU00076"/>
    </source>
</evidence>
<dbReference type="GO" id="GO:0071944">
    <property type="term" value="C:cell periphery"/>
    <property type="evidence" value="ECO:0007669"/>
    <property type="project" value="UniProtKB-ARBA"/>
</dbReference>
<evidence type="ECO:0000313" key="4">
    <source>
        <dbReference type="EMBL" id="NXE58114.1"/>
    </source>
</evidence>
<dbReference type="PANTHER" id="PTHR37999">
    <property type="entry name" value="MUCIN-17"/>
    <property type="match status" value="1"/>
</dbReference>
<comment type="caution">
    <text evidence="4">The sequence shown here is derived from an EMBL/GenBank/DDBJ whole genome shotgun (WGS) entry which is preliminary data.</text>
</comment>
<name>A0A7K8NXM4_CASCA</name>
<reference evidence="4 5" key="1">
    <citation type="submission" date="2019-09" db="EMBL/GenBank/DDBJ databases">
        <title>Bird 10,000 Genomes (B10K) Project - Family phase.</title>
        <authorList>
            <person name="Zhang G."/>
        </authorList>
    </citation>
    <scope>NUCLEOTIDE SEQUENCE [LARGE SCALE GENOMIC DNA]</scope>
    <source>
        <strain evidence="4">B10K-LSUMZ-50683</strain>
        <tissue evidence="4">Muscle</tissue>
    </source>
</reference>
<feature type="disulfide bond" evidence="1">
    <location>
        <begin position="17"/>
        <end position="26"/>
    </location>
</feature>
<feature type="domain" description="EGF-like" evidence="3">
    <location>
        <begin position="1"/>
        <end position="27"/>
    </location>
</feature>
<dbReference type="InterPro" id="IPR036364">
    <property type="entry name" value="SEA_dom_sf"/>
</dbReference>
<dbReference type="InterPro" id="IPR000082">
    <property type="entry name" value="SEA_dom"/>
</dbReference>
<keyword evidence="5" id="KW-1185">Reference proteome</keyword>
<dbReference type="AlphaFoldDB" id="A0A7K8NXM4"/>
<evidence type="ECO:0000313" key="5">
    <source>
        <dbReference type="Proteomes" id="UP000524187"/>
    </source>
</evidence>
<comment type="caution">
    <text evidence="1">Lacks conserved residue(s) required for the propagation of feature annotation.</text>
</comment>
<dbReference type="Gene3D" id="3.30.70.960">
    <property type="entry name" value="SEA domain"/>
    <property type="match status" value="1"/>
</dbReference>
<dbReference type="PROSITE" id="PS50024">
    <property type="entry name" value="SEA"/>
    <property type="match status" value="1"/>
</dbReference>
<keyword evidence="1" id="KW-0245">EGF-like domain</keyword>
<dbReference type="Pfam" id="PF01390">
    <property type="entry name" value="SEA"/>
    <property type="match status" value="1"/>
</dbReference>
<accession>A0A7K8NXM4</accession>
<dbReference type="PROSITE" id="PS00022">
    <property type="entry name" value="EGF_1"/>
    <property type="match status" value="1"/>
</dbReference>
<sequence length="223" mass="23668">ADPCQNGGSWTGTVCRCPPNLDGAHCQFAASTINITAELGPSVTMMARVTNRLFSEALGNASSAAYRGFAEEFGRTMDLIYQNVSGYRGARILSLTKGSVVVTYDVLLHPPTEGSPASSLARVSRELLETAKAVAQPQNCSHEASRCPGRAERVPGAAGRAAAAVGARPSPCPCPSPSRRELCRKYTPANFSRFYSPYRTRYSLLCVTNCTLNVPGTIDCNGG</sequence>
<dbReference type="InterPro" id="IPR053311">
    <property type="entry name" value="Mucosal_Integrity_Assoc"/>
</dbReference>
<dbReference type="InterPro" id="IPR000742">
    <property type="entry name" value="EGF"/>
</dbReference>
<dbReference type="EMBL" id="VWPT01000815">
    <property type="protein sequence ID" value="NXE58114.1"/>
    <property type="molecule type" value="Genomic_DNA"/>
</dbReference>
<feature type="non-terminal residue" evidence="4">
    <location>
        <position position="1"/>
    </location>
</feature>
<evidence type="ECO:0000259" key="2">
    <source>
        <dbReference type="PROSITE" id="PS50024"/>
    </source>
</evidence>
<proteinExistence type="predicted"/>
<evidence type="ECO:0000259" key="3">
    <source>
        <dbReference type="PROSITE" id="PS50026"/>
    </source>
</evidence>
<feature type="non-terminal residue" evidence="4">
    <location>
        <position position="223"/>
    </location>
</feature>